<dbReference type="GO" id="GO:0016758">
    <property type="term" value="F:hexosyltransferase activity"/>
    <property type="evidence" value="ECO:0007669"/>
    <property type="project" value="InterPro"/>
</dbReference>
<dbReference type="EMBL" id="CP007155">
    <property type="protein sequence ID" value="AHH99998.1"/>
    <property type="molecule type" value="Genomic_DNA"/>
</dbReference>
<evidence type="ECO:0000256" key="2">
    <source>
        <dbReference type="ARBA" id="ARBA00022679"/>
    </source>
</evidence>
<dbReference type="GO" id="GO:0008194">
    <property type="term" value="F:UDP-glycosyltransferase activity"/>
    <property type="evidence" value="ECO:0007669"/>
    <property type="project" value="InterPro"/>
</dbReference>
<dbReference type="CDD" id="cd03784">
    <property type="entry name" value="GT1_Gtf-like"/>
    <property type="match status" value="1"/>
</dbReference>
<dbReference type="InterPro" id="IPR006326">
    <property type="entry name" value="UDPGT_MGT-like"/>
</dbReference>
<dbReference type="PROSITE" id="PS00375">
    <property type="entry name" value="UDPGT"/>
    <property type="match status" value="1"/>
</dbReference>
<dbReference type="InterPro" id="IPR002213">
    <property type="entry name" value="UDP_glucos_trans"/>
</dbReference>
<dbReference type="Pfam" id="PF06722">
    <property type="entry name" value="EryCIII-like_C"/>
    <property type="match status" value="1"/>
</dbReference>
<dbReference type="PANTHER" id="PTHR48050">
    <property type="entry name" value="STEROL 3-BETA-GLUCOSYLTRANSFERASE"/>
    <property type="match status" value="1"/>
</dbReference>
<keyword evidence="5" id="KW-1185">Reference proteome</keyword>
<dbReference type="InterPro" id="IPR035595">
    <property type="entry name" value="UDP_glycos_trans_CS"/>
</dbReference>
<dbReference type="eggNOG" id="COG1819">
    <property type="taxonomic scope" value="Bacteria"/>
</dbReference>
<dbReference type="InterPro" id="IPR010610">
    <property type="entry name" value="EryCIII-like_C"/>
</dbReference>
<keyword evidence="2" id="KW-0808">Transferase</keyword>
<evidence type="ECO:0000313" key="4">
    <source>
        <dbReference type="EMBL" id="AHH99998.1"/>
    </source>
</evidence>
<sequence>MPEKSLHVAFMAVPAHGHVNPGLGLVTELAARGHRVTYAINEEFAPQVRAAGAEPVLYTSTFPSFDKPEADVPEEPAAGMTMFLDEFEAVLPQVEAAYEADRPDVLVYDIGAWQAPVLAERWGIPAIQLSGTYVGYEGVEEDLGWTEEMRTDPAMVAFTERFAAYVASLDVSLTVEDLQAKPRRCIVTIPKSFQLRGERVADSYTFVGPMLTERSTQGDWQAPDERPVLLITLGSAYTNQPEFFRMCLEAFADNGWHVVMSVGRFVDPALLGEVPSNFDVRQWVPQALILRTARAFITHAGMGGTMEGLANGVPLIAVPQATDQLINGPRIAELGLGAHIPREEVTVRGLREALHAVTTDPAIAANLAAMRAEIASAGGVTAAADLVESEVEEWKV</sequence>
<dbReference type="SUPFAM" id="SSF53756">
    <property type="entry name" value="UDP-Glycosyltransferase/glycogen phosphorylase"/>
    <property type="match status" value="1"/>
</dbReference>
<proteinExistence type="inferred from homology"/>
<dbReference type="PATRIC" id="fig|1449976.3.peg.6666"/>
<evidence type="ECO:0000256" key="1">
    <source>
        <dbReference type="ARBA" id="ARBA00009995"/>
    </source>
</evidence>
<dbReference type="Proteomes" id="UP000019225">
    <property type="component" value="Chromosome"/>
</dbReference>
<dbReference type="HOGENOM" id="CLU_000537_7_1_11"/>
<dbReference type="OrthoDB" id="6620093at2"/>
<dbReference type="GO" id="GO:0017000">
    <property type="term" value="P:antibiotic biosynthetic process"/>
    <property type="evidence" value="ECO:0007669"/>
    <property type="project" value="UniProtKB-ARBA"/>
</dbReference>
<reference evidence="4 5" key="1">
    <citation type="journal article" date="2014" name="BMC Genomics">
        <title>Complete genome sequence of producer of the glycopeptide antibiotic Aculeximycin Kutzneria albida DSM 43870T, a representative of minor genus of Pseudonocardiaceae.</title>
        <authorList>
            <person name="Rebets Y."/>
            <person name="Tokovenko B."/>
            <person name="Lushchyk I."/>
            <person name="Ruckert C."/>
            <person name="Zaburannyi N."/>
            <person name="Bechthold A."/>
            <person name="Kalinowski J."/>
            <person name="Luzhetskyy A."/>
        </authorList>
    </citation>
    <scope>NUCLEOTIDE SEQUENCE [LARGE SCALE GENOMIC DNA]</scope>
    <source>
        <strain evidence="4">DSM 43870</strain>
    </source>
</reference>
<dbReference type="KEGG" id="kal:KALB_6639"/>
<dbReference type="PANTHER" id="PTHR48050:SF13">
    <property type="entry name" value="STEROL 3-BETA-GLUCOSYLTRANSFERASE UGT80A2"/>
    <property type="match status" value="1"/>
</dbReference>
<dbReference type="AlphaFoldDB" id="W5WFL8"/>
<dbReference type="Gene3D" id="3.40.50.2000">
    <property type="entry name" value="Glycogen Phosphorylase B"/>
    <property type="match status" value="2"/>
</dbReference>
<accession>W5WFL8</accession>
<dbReference type="FunFam" id="3.40.50.2000:FF:000072">
    <property type="entry name" value="Glycosyl transferase"/>
    <property type="match status" value="1"/>
</dbReference>
<dbReference type="STRING" id="1449976.KALB_6639"/>
<evidence type="ECO:0000313" key="5">
    <source>
        <dbReference type="Proteomes" id="UP000019225"/>
    </source>
</evidence>
<dbReference type="RefSeq" id="WP_025359877.1">
    <property type="nucleotide sequence ID" value="NZ_CP007155.1"/>
</dbReference>
<dbReference type="NCBIfam" id="TIGR01426">
    <property type="entry name" value="MGT"/>
    <property type="match status" value="1"/>
</dbReference>
<name>W5WFL8_9PSEU</name>
<feature type="domain" description="Erythromycin biosynthesis protein CIII-like C-terminal" evidence="3">
    <location>
        <begin position="270"/>
        <end position="377"/>
    </location>
</feature>
<comment type="similarity">
    <text evidence="1">Belongs to the UDP-glycosyltransferase family.</text>
</comment>
<evidence type="ECO:0000259" key="3">
    <source>
        <dbReference type="Pfam" id="PF06722"/>
    </source>
</evidence>
<dbReference type="InterPro" id="IPR050426">
    <property type="entry name" value="Glycosyltransferase_28"/>
</dbReference>
<gene>
    <name evidence="4" type="ORF">KALB_6639</name>
</gene>
<organism evidence="4 5">
    <name type="scientific">Kutzneria albida DSM 43870</name>
    <dbReference type="NCBI Taxonomy" id="1449976"/>
    <lineage>
        <taxon>Bacteria</taxon>
        <taxon>Bacillati</taxon>
        <taxon>Actinomycetota</taxon>
        <taxon>Actinomycetes</taxon>
        <taxon>Pseudonocardiales</taxon>
        <taxon>Pseudonocardiaceae</taxon>
        <taxon>Kutzneria</taxon>
    </lineage>
</organism>
<protein>
    <recommendedName>
        <fullName evidence="3">Erythromycin biosynthesis protein CIII-like C-terminal domain-containing protein</fullName>
    </recommendedName>
</protein>